<evidence type="ECO:0000256" key="1">
    <source>
        <dbReference type="SAM" id="MobiDB-lite"/>
    </source>
</evidence>
<feature type="non-terminal residue" evidence="2">
    <location>
        <position position="59"/>
    </location>
</feature>
<name>A0A8D6ZUT9_MUSAM</name>
<feature type="compositionally biased region" description="Polar residues" evidence="1">
    <location>
        <begin position="1"/>
        <end position="12"/>
    </location>
</feature>
<dbReference type="EMBL" id="HG996474">
    <property type="protein sequence ID" value="CAG1836988.1"/>
    <property type="molecule type" value="Genomic_DNA"/>
</dbReference>
<protein>
    <submittedName>
        <fullName evidence="2">(wild Malaysian banana) hypothetical protein</fullName>
    </submittedName>
</protein>
<sequence>SRTTSETTSNTFPVIRKPHPNDSKETKQCQKNRIHTVLGKITAQLCTASFSSCMYADCN</sequence>
<organism evidence="2">
    <name type="scientific">Musa acuminata subsp. malaccensis</name>
    <name type="common">Wild banana</name>
    <name type="synonym">Musa malaccensis</name>
    <dbReference type="NCBI Taxonomy" id="214687"/>
    <lineage>
        <taxon>Eukaryota</taxon>
        <taxon>Viridiplantae</taxon>
        <taxon>Streptophyta</taxon>
        <taxon>Embryophyta</taxon>
        <taxon>Tracheophyta</taxon>
        <taxon>Spermatophyta</taxon>
        <taxon>Magnoliopsida</taxon>
        <taxon>Liliopsida</taxon>
        <taxon>Zingiberales</taxon>
        <taxon>Musaceae</taxon>
        <taxon>Musa</taxon>
    </lineage>
</organism>
<accession>A0A8D6ZUT9</accession>
<evidence type="ECO:0000313" key="2">
    <source>
        <dbReference type="EMBL" id="CAG1836988.1"/>
    </source>
</evidence>
<feature type="compositionally biased region" description="Basic and acidic residues" evidence="1">
    <location>
        <begin position="19"/>
        <end position="28"/>
    </location>
</feature>
<dbReference type="AlphaFoldDB" id="A0A8D6ZUT9"/>
<feature type="non-terminal residue" evidence="2">
    <location>
        <position position="1"/>
    </location>
</feature>
<feature type="region of interest" description="Disordered" evidence="1">
    <location>
        <begin position="1"/>
        <end position="28"/>
    </location>
</feature>
<proteinExistence type="predicted"/>
<gene>
    <name evidence="2" type="ORF">GSMUA_249570.1</name>
</gene>
<reference evidence="2" key="1">
    <citation type="submission" date="2021-03" db="EMBL/GenBank/DDBJ databases">
        <authorList>
            <consortium name="Genoscope - CEA"/>
            <person name="William W."/>
        </authorList>
    </citation>
    <scope>NUCLEOTIDE SEQUENCE</scope>
    <source>
        <strain evidence="2">Doubled-haploid Pahang</strain>
    </source>
</reference>